<reference evidence="2" key="1">
    <citation type="submission" date="2018-01" db="EMBL/GenBank/DDBJ databases">
        <title>An insight into the sialome of Amazonian anophelines.</title>
        <authorList>
            <person name="Ribeiro J.M."/>
            <person name="Scarpassa V."/>
            <person name="Calvo E."/>
        </authorList>
    </citation>
    <scope>NUCLEOTIDE SEQUENCE</scope>
</reference>
<dbReference type="AlphaFoldDB" id="A0A2M4D770"/>
<protein>
    <submittedName>
        <fullName evidence="2">Putative secreted protein</fullName>
    </submittedName>
</protein>
<evidence type="ECO:0000313" key="2">
    <source>
        <dbReference type="EMBL" id="MBW73422.1"/>
    </source>
</evidence>
<evidence type="ECO:0000256" key="1">
    <source>
        <dbReference type="SAM" id="SignalP"/>
    </source>
</evidence>
<feature type="signal peptide" evidence="1">
    <location>
        <begin position="1"/>
        <end position="28"/>
    </location>
</feature>
<sequence>MRRSPPFALKPSALPSLLCVFIGSETLAATSGICCTGLVTGSWTRSFTSSMLDTVSVSPKLTSDCVLEEEKGICTMVCVVRFDGCRVTLSSVGCCSTIIKSISFGRKPSANTSSL</sequence>
<name>A0A2M4D770_ANODA</name>
<proteinExistence type="predicted"/>
<feature type="chain" id="PRO_5014928268" evidence="1">
    <location>
        <begin position="29"/>
        <end position="115"/>
    </location>
</feature>
<accession>A0A2M4D770</accession>
<dbReference type="EMBL" id="GGFL01009244">
    <property type="protein sequence ID" value="MBW73422.1"/>
    <property type="molecule type" value="Transcribed_RNA"/>
</dbReference>
<organism evidence="2">
    <name type="scientific">Anopheles darlingi</name>
    <name type="common">Mosquito</name>
    <dbReference type="NCBI Taxonomy" id="43151"/>
    <lineage>
        <taxon>Eukaryota</taxon>
        <taxon>Metazoa</taxon>
        <taxon>Ecdysozoa</taxon>
        <taxon>Arthropoda</taxon>
        <taxon>Hexapoda</taxon>
        <taxon>Insecta</taxon>
        <taxon>Pterygota</taxon>
        <taxon>Neoptera</taxon>
        <taxon>Endopterygota</taxon>
        <taxon>Diptera</taxon>
        <taxon>Nematocera</taxon>
        <taxon>Culicoidea</taxon>
        <taxon>Culicidae</taxon>
        <taxon>Anophelinae</taxon>
        <taxon>Anopheles</taxon>
    </lineage>
</organism>
<keyword evidence="1" id="KW-0732">Signal</keyword>